<proteinExistence type="inferred from homology"/>
<dbReference type="AlphaFoldDB" id="G5GJ06"/>
<dbReference type="HOGENOM" id="CLU_028518_5_3_9"/>
<dbReference type="Proteomes" id="UP000003011">
    <property type="component" value="Unassembled WGS sequence"/>
</dbReference>
<evidence type="ECO:0000256" key="2">
    <source>
        <dbReference type="ARBA" id="ARBA00022448"/>
    </source>
</evidence>
<evidence type="ECO:0000313" key="10">
    <source>
        <dbReference type="Proteomes" id="UP000003011"/>
    </source>
</evidence>
<accession>G5GJ06</accession>
<evidence type="ECO:0000256" key="7">
    <source>
        <dbReference type="RuleBase" id="RU363032"/>
    </source>
</evidence>
<dbReference type="GO" id="GO:0005886">
    <property type="term" value="C:plasma membrane"/>
    <property type="evidence" value="ECO:0007669"/>
    <property type="project" value="UniProtKB-SubCell"/>
</dbReference>
<feature type="transmembrane region" description="Helical" evidence="7">
    <location>
        <begin position="119"/>
        <end position="149"/>
    </location>
</feature>
<protein>
    <recommendedName>
        <fullName evidence="8">ABC transmembrane type-1 domain-containing protein</fullName>
    </recommendedName>
</protein>
<evidence type="ECO:0000256" key="6">
    <source>
        <dbReference type="ARBA" id="ARBA00023136"/>
    </source>
</evidence>
<dbReference type="PANTHER" id="PTHR43386:SF1">
    <property type="entry name" value="D,D-DIPEPTIDE TRANSPORT SYSTEM PERMEASE PROTEIN DDPC-RELATED"/>
    <property type="match status" value="1"/>
</dbReference>
<dbReference type="STRING" id="679200.HMPREF9333_01546"/>
<dbReference type="InterPro" id="IPR050366">
    <property type="entry name" value="BP-dependent_transpt_permease"/>
</dbReference>
<feature type="domain" description="ABC transmembrane type-1" evidence="8">
    <location>
        <begin position="81"/>
        <end position="266"/>
    </location>
</feature>
<dbReference type="CDD" id="cd06261">
    <property type="entry name" value="TM_PBP2"/>
    <property type="match status" value="1"/>
</dbReference>
<evidence type="ECO:0000256" key="3">
    <source>
        <dbReference type="ARBA" id="ARBA00022475"/>
    </source>
</evidence>
<keyword evidence="6 7" id="KW-0472">Membrane</keyword>
<feature type="transmembrane region" description="Helical" evidence="7">
    <location>
        <begin position="194"/>
        <end position="223"/>
    </location>
</feature>
<name>G5GJ06_9FIRM</name>
<keyword evidence="10" id="KW-1185">Reference proteome</keyword>
<evidence type="ECO:0000256" key="5">
    <source>
        <dbReference type="ARBA" id="ARBA00022989"/>
    </source>
</evidence>
<keyword evidence="5 7" id="KW-1133">Transmembrane helix</keyword>
<comment type="similarity">
    <text evidence="7">Belongs to the binding-protein-dependent transport system permease family.</text>
</comment>
<feature type="transmembrane region" description="Helical" evidence="7">
    <location>
        <begin position="244"/>
        <end position="265"/>
    </location>
</feature>
<feature type="transmembrane region" description="Helical" evidence="7">
    <location>
        <begin position="81"/>
        <end position="107"/>
    </location>
</feature>
<dbReference type="InterPro" id="IPR035906">
    <property type="entry name" value="MetI-like_sf"/>
</dbReference>
<gene>
    <name evidence="9" type="ORF">HMPREF9333_01546</name>
</gene>
<keyword evidence="2 7" id="KW-0813">Transport</keyword>
<comment type="subcellular location">
    <subcellularLocation>
        <location evidence="1 7">Cell membrane</location>
        <topology evidence="1 7">Multi-pass membrane protein</topology>
    </subcellularLocation>
</comment>
<dbReference type="GO" id="GO:0055085">
    <property type="term" value="P:transmembrane transport"/>
    <property type="evidence" value="ECO:0007669"/>
    <property type="project" value="InterPro"/>
</dbReference>
<organism evidence="9 10">
    <name type="scientific">Johnsonella ignava ATCC 51276</name>
    <dbReference type="NCBI Taxonomy" id="679200"/>
    <lineage>
        <taxon>Bacteria</taxon>
        <taxon>Bacillati</taxon>
        <taxon>Bacillota</taxon>
        <taxon>Clostridia</taxon>
        <taxon>Lachnospirales</taxon>
        <taxon>Lachnospiraceae</taxon>
        <taxon>Johnsonella</taxon>
    </lineage>
</organism>
<comment type="caution">
    <text evidence="9">The sequence shown here is derived from an EMBL/GenBank/DDBJ whole genome shotgun (WGS) entry which is preliminary data.</text>
</comment>
<dbReference type="Pfam" id="PF00528">
    <property type="entry name" value="BPD_transp_1"/>
    <property type="match status" value="1"/>
</dbReference>
<dbReference type="PATRIC" id="fig|679200.3.peg.1637"/>
<sequence length="275" mass="29770">MEVFLYNNFNRKFAKDFWLLFAAVILIIVLSFICGSFTPYDPHALKTGGLLEPPGIKHIFGTDDHGRDVLSRVLAGSRTSILSSIILVLLSCTFGTALGVICGYFGGLIDIILMRINDIFLAFPGMILAVAIAGLLGGGLFNALIAIFVTSWTQYARLARSQTMVQKEEAFVHAAKLSGCSDINIMFVHILPNIISTLIVTAAMNVSVAMMGIAGLSFLGFGVKIPHAEWGSMISEGKKYLQTAPWMALAPAGVMVFVMIIFNLFGEKLRDILAA</sequence>
<evidence type="ECO:0000256" key="4">
    <source>
        <dbReference type="ARBA" id="ARBA00022692"/>
    </source>
</evidence>
<dbReference type="Gene3D" id="1.10.3720.10">
    <property type="entry name" value="MetI-like"/>
    <property type="match status" value="1"/>
</dbReference>
<dbReference type="SUPFAM" id="SSF161098">
    <property type="entry name" value="MetI-like"/>
    <property type="match status" value="1"/>
</dbReference>
<dbReference type="PROSITE" id="PS50928">
    <property type="entry name" value="ABC_TM1"/>
    <property type="match status" value="1"/>
</dbReference>
<reference evidence="9 10" key="1">
    <citation type="submission" date="2011-08" db="EMBL/GenBank/DDBJ databases">
        <title>The Genome Sequence of Johnsonella ignava ATCC 51276.</title>
        <authorList>
            <consortium name="The Broad Institute Genome Sequencing Platform"/>
            <person name="Earl A."/>
            <person name="Ward D."/>
            <person name="Feldgarden M."/>
            <person name="Gevers D."/>
            <person name="Izard J."/>
            <person name="Blanton J.M."/>
            <person name="Baranova O.V."/>
            <person name="Dewhirst F.E."/>
            <person name="Young S.K."/>
            <person name="Zeng Q."/>
            <person name="Gargeya S."/>
            <person name="Fitzgerald M."/>
            <person name="Haas B."/>
            <person name="Abouelleil A."/>
            <person name="Alvarado L."/>
            <person name="Arachchi H.M."/>
            <person name="Berlin A."/>
            <person name="Brown A."/>
            <person name="Chapman S.B."/>
            <person name="Chen Z."/>
            <person name="Dunbar C."/>
            <person name="Freedman E."/>
            <person name="Gearin G."/>
            <person name="Gellesch M."/>
            <person name="Goldberg J."/>
            <person name="Griggs A."/>
            <person name="Gujja S."/>
            <person name="Heiman D."/>
            <person name="Howarth C."/>
            <person name="Larson L."/>
            <person name="Lui A."/>
            <person name="MacDonald P.J.P."/>
            <person name="Montmayeur A."/>
            <person name="Murphy C."/>
            <person name="Neiman D."/>
            <person name="Pearson M."/>
            <person name="Priest M."/>
            <person name="Roberts A."/>
            <person name="Saif S."/>
            <person name="Shea T."/>
            <person name="Shenoy N."/>
            <person name="Sisk P."/>
            <person name="Stolte C."/>
            <person name="Sykes S."/>
            <person name="Wortman J."/>
            <person name="Nusbaum C."/>
            <person name="Birren B."/>
        </authorList>
    </citation>
    <scope>NUCLEOTIDE SEQUENCE [LARGE SCALE GENOMIC DNA]</scope>
    <source>
        <strain evidence="9 10">ATCC 51276</strain>
    </source>
</reference>
<evidence type="ECO:0000259" key="8">
    <source>
        <dbReference type="PROSITE" id="PS50928"/>
    </source>
</evidence>
<evidence type="ECO:0000313" key="9">
    <source>
        <dbReference type="EMBL" id="EHI55410.1"/>
    </source>
</evidence>
<keyword evidence="4 7" id="KW-0812">Transmembrane</keyword>
<dbReference type="eggNOG" id="COG1173">
    <property type="taxonomic scope" value="Bacteria"/>
</dbReference>
<dbReference type="InterPro" id="IPR000515">
    <property type="entry name" value="MetI-like"/>
</dbReference>
<dbReference type="EMBL" id="ACZL01000023">
    <property type="protein sequence ID" value="EHI55410.1"/>
    <property type="molecule type" value="Genomic_DNA"/>
</dbReference>
<feature type="transmembrane region" description="Helical" evidence="7">
    <location>
        <begin position="17"/>
        <end position="38"/>
    </location>
</feature>
<keyword evidence="3" id="KW-1003">Cell membrane</keyword>
<dbReference type="PANTHER" id="PTHR43386">
    <property type="entry name" value="OLIGOPEPTIDE TRANSPORT SYSTEM PERMEASE PROTEIN APPC"/>
    <property type="match status" value="1"/>
</dbReference>
<evidence type="ECO:0000256" key="1">
    <source>
        <dbReference type="ARBA" id="ARBA00004651"/>
    </source>
</evidence>